<feature type="binding site" evidence="15">
    <location>
        <position position="395"/>
    </location>
    <ligand>
        <name>substrate</name>
    </ligand>
</feature>
<dbReference type="GO" id="GO:0009982">
    <property type="term" value="F:pseudouridine synthase activity"/>
    <property type="evidence" value="ECO:0007669"/>
    <property type="project" value="InterPro"/>
</dbReference>
<name>A0A081CKJ2_PSEA2</name>
<dbReference type="PANTHER" id="PTHR11142:SF4">
    <property type="entry name" value="PSEUDOURIDYLATE SYNTHASE 1 HOMOLOG"/>
    <property type="match status" value="1"/>
</dbReference>
<protein>
    <recommendedName>
        <fullName evidence="11">tRNA pseudouridine synthase 1</fullName>
    </recommendedName>
    <alternativeName>
        <fullName evidence="12">tRNA pseudouridylate synthase 1</fullName>
    </alternativeName>
    <alternativeName>
        <fullName evidence="13">tRNA-uridine isomerase 1</fullName>
    </alternativeName>
</protein>
<evidence type="ECO:0000256" key="14">
    <source>
        <dbReference type="PIRSR" id="PIRSR641708-1"/>
    </source>
</evidence>
<dbReference type="FunFam" id="3.30.70.580:FF:000002">
    <property type="entry name" value="tRNA pseudouridine synthase"/>
    <property type="match status" value="1"/>
</dbReference>
<dbReference type="GO" id="GO:0005634">
    <property type="term" value="C:nucleus"/>
    <property type="evidence" value="ECO:0007669"/>
    <property type="project" value="UniProtKB-SubCell"/>
</dbReference>
<dbReference type="Gene3D" id="3.30.70.580">
    <property type="entry name" value="Pseudouridine synthase I, catalytic domain, N-terminal subdomain"/>
    <property type="match status" value="1"/>
</dbReference>
<evidence type="ECO:0000256" key="16">
    <source>
        <dbReference type="SAM" id="MobiDB-lite"/>
    </source>
</evidence>
<keyword evidence="6" id="KW-0819">tRNA processing</keyword>
<dbReference type="GeneID" id="26306312"/>
<feature type="domain" description="Pseudouridine synthase I TruA alpha/beta" evidence="17">
    <location>
        <begin position="483"/>
        <end position="586"/>
    </location>
</feature>
<keyword evidence="8" id="KW-0539">Nucleus</keyword>
<dbReference type="RefSeq" id="XP_014654475.1">
    <property type="nucleotide sequence ID" value="XM_014798989.1"/>
</dbReference>
<dbReference type="SUPFAM" id="SSF55120">
    <property type="entry name" value="Pseudouridine synthase"/>
    <property type="match status" value="1"/>
</dbReference>
<evidence type="ECO:0000256" key="12">
    <source>
        <dbReference type="ARBA" id="ARBA00079072"/>
    </source>
</evidence>
<feature type="compositionally biased region" description="Low complexity" evidence="16">
    <location>
        <begin position="187"/>
        <end position="200"/>
    </location>
</feature>
<dbReference type="GO" id="GO:0006397">
    <property type="term" value="P:mRNA processing"/>
    <property type="evidence" value="ECO:0007669"/>
    <property type="project" value="UniProtKB-KW"/>
</dbReference>
<comment type="catalytic activity">
    <reaction evidence="9">
        <text>a uridine in tRNA = a pseudouridine in tRNA</text>
        <dbReference type="Rhea" id="RHEA:54572"/>
        <dbReference type="Rhea" id="RHEA-COMP:13339"/>
        <dbReference type="Rhea" id="RHEA-COMP:13934"/>
        <dbReference type="ChEBI" id="CHEBI:65314"/>
        <dbReference type="ChEBI" id="CHEBI:65315"/>
    </reaction>
</comment>
<feature type="compositionally biased region" description="Acidic residues" evidence="16">
    <location>
        <begin position="704"/>
        <end position="713"/>
    </location>
</feature>
<evidence type="ECO:0000259" key="17">
    <source>
        <dbReference type="Pfam" id="PF01416"/>
    </source>
</evidence>
<evidence type="ECO:0000256" key="8">
    <source>
        <dbReference type="ARBA" id="ARBA00023242"/>
    </source>
</evidence>
<evidence type="ECO:0000256" key="11">
    <source>
        <dbReference type="ARBA" id="ARBA00073968"/>
    </source>
</evidence>
<dbReference type="PANTHER" id="PTHR11142">
    <property type="entry name" value="PSEUDOURIDYLATE SYNTHASE"/>
    <property type="match status" value="1"/>
</dbReference>
<comment type="function">
    <text evidence="10">Formation of pseudouridine at positions 27 and 28 in the anticodon stem and loop of transfer RNAs; at positions 34 and 36 of intron-containing precursor tRNA(Ile) and at position 35 in the intron-containing tRNA(Tyr). Catalyzes pseudouridylation at position 44 in U2 snRNA. Also catalyzes pseudouridylation of mRNAs.</text>
</comment>
<feature type="active site" description="Nucleophile" evidence="14">
    <location>
        <position position="333"/>
    </location>
</feature>
<dbReference type="AlphaFoldDB" id="A0A081CKJ2"/>
<dbReference type="InterPro" id="IPR001406">
    <property type="entry name" value="PsdUridine_synth_TruA"/>
</dbReference>
<dbReference type="GO" id="GO:0031120">
    <property type="term" value="P:snRNA pseudouridine synthesis"/>
    <property type="evidence" value="ECO:0007669"/>
    <property type="project" value="UniProtKB-ARBA"/>
</dbReference>
<dbReference type="InterPro" id="IPR020103">
    <property type="entry name" value="PsdUridine_synth_cat_dom_sf"/>
</dbReference>
<sequence length="728" mass="80722">MEEEEATMRRFGLCALNKFSPRFFLLAIADRYLTASHHRSSPTAGAKKSPRLSPKKVDGDSDFFSPYCGLGLNSIIYDLRLLLLLCVLDRLVRPAAYSLANIDRIRTCLCRAAAPPLVRSHLHTSARLAVPTPHQWFVALGIAKGQRIPIQRTILVSDTIEEKVAKLASMTQRLEQDVAAAASAATAAPAETVAPEADAAQSTKRPLEDTSAATDAPAEAAAEESVKKARFDDSATRGGKKKWERRDRRGTGRSDEREAASDPSGSSGDRLPKRKVAVKFGYCGIGYSGLQINPGVKTIEGDIFDAFCTAGAVSKDNAVNPNKVGLQRAARTDRGVHAAGNLLSLKLILQPDGLQEGETLVDKVNSLLPEFIRIWGVTRVQNGFNARQSCDSRMYEYLLPTYVFIPPKPGSTMHEMLKRLRDEELAKLKEANPDADSTSLDEVIAHPFWSAHGTEHDFATDVAAKKKYRLSETELERIRKIFAKFSGSHNFHNFTVGKEFRDRSCQRFMKTLTISPAKLIGDCEWVSIKLHGQSFMLHQIRKMVGLLVLVGRSGAGMGLVDECFGPARVHIPKAPGLGLLLEQPIFEAYNRRIGNNNDKLTRLMKKSDNPGLQDELREGVGYKDHEDQMTKFKQAWIYDRITATEADTAEFAKWLNYLDVFQGPDFEYLNPKGVIPAKAIVKVGEFHRDASKHAKKDGDQQDQGQDDDDDEDKEAYAMKGNQLDEYEG</sequence>
<accession>A0A081CKJ2</accession>
<dbReference type="InterPro" id="IPR041708">
    <property type="entry name" value="PUS1/PUS2-like"/>
</dbReference>
<evidence type="ECO:0000256" key="10">
    <source>
        <dbReference type="ARBA" id="ARBA00053072"/>
    </source>
</evidence>
<keyword evidence="7" id="KW-0413">Isomerase</keyword>
<dbReference type="Gene3D" id="3.30.70.660">
    <property type="entry name" value="Pseudouridine synthase I, catalytic domain, C-terminal subdomain"/>
    <property type="match status" value="1"/>
</dbReference>
<comment type="catalytic activity">
    <reaction evidence="1">
        <text>a uridine in mRNA = a pseudouridine in mRNA</text>
        <dbReference type="Rhea" id="RHEA:56644"/>
        <dbReference type="Rhea" id="RHEA-COMP:14658"/>
        <dbReference type="Rhea" id="RHEA-COMP:14659"/>
        <dbReference type="ChEBI" id="CHEBI:65314"/>
        <dbReference type="ChEBI" id="CHEBI:65315"/>
    </reaction>
</comment>
<evidence type="ECO:0000256" key="5">
    <source>
        <dbReference type="ARBA" id="ARBA00022664"/>
    </source>
</evidence>
<feature type="region of interest" description="Disordered" evidence="16">
    <location>
        <begin position="690"/>
        <end position="728"/>
    </location>
</feature>
<feature type="compositionally biased region" description="Basic and acidic residues" evidence="16">
    <location>
        <begin position="224"/>
        <end position="235"/>
    </location>
</feature>
<dbReference type="Pfam" id="PF01416">
    <property type="entry name" value="PseudoU_synth_1"/>
    <property type="match status" value="1"/>
</dbReference>
<evidence type="ECO:0000256" key="2">
    <source>
        <dbReference type="ARBA" id="ARBA00001832"/>
    </source>
</evidence>
<feature type="compositionally biased region" description="Low complexity" evidence="16">
    <location>
        <begin position="209"/>
        <end position="220"/>
    </location>
</feature>
<evidence type="ECO:0000256" key="1">
    <source>
        <dbReference type="ARBA" id="ARBA00001166"/>
    </source>
</evidence>
<dbReference type="GO" id="GO:1990481">
    <property type="term" value="P:mRNA pseudouridine synthesis"/>
    <property type="evidence" value="ECO:0007669"/>
    <property type="project" value="TreeGrafter"/>
</dbReference>
<evidence type="ECO:0000256" key="9">
    <source>
        <dbReference type="ARBA" id="ARBA00036943"/>
    </source>
</evidence>
<evidence type="ECO:0000256" key="3">
    <source>
        <dbReference type="ARBA" id="ARBA00004123"/>
    </source>
</evidence>
<comment type="similarity">
    <text evidence="4">Belongs to the tRNA pseudouridine synthase TruA family.</text>
</comment>
<comment type="catalytic activity">
    <reaction evidence="2">
        <text>uridine in snRNA = pseudouridine in snRNA</text>
        <dbReference type="Rhea" id="RHEA:51124"/>
        <dbReference type="Rhea" id="RHEA-COMP:12891"/>
        <dbReference type="Rhea" id="RHEA-COMP:12892"/>
        <dbReference type="ChEBI" id="CHEBI:65314"/>
        <dbReference type="ChEBI" id="CHEBI:65315"/>
    </reaction>
</comment>
<feature type="compositionally biased region" description="Basic and acidic residues" evidence="16">
    <location>
        <begin position="690"/>
        <end position="699"/>
    </location>
</feature>
<dbReference type="GO" id="GO:0031119">
    <property type="term" value="P:tRNA pseudouridine synthesis"/>
    <property type="evidence" value="ECO:0007669"/>
    <property type="project" value="InterPro"/>
</dbReference>
<evidence type="ECO:0000256" key="15">
    <source>
        <dbReference type="PIRSR" id="PIRSR641708-2"/>
    </source>
</evidence>
<dbReference type="Proteomes" id="UP000053758">
    <property type="component" value="Unassembled WGS sequence"/>
</dbReference>
<organism evidence="18 19">
    <name type="scientific">Pseudozyma antarctica</name>
    <name type="common">Yeast</name>
    <name type="synonym">Candida antarctica</name>
    <dbReference type="NCBI Taxonomy" id="84753"/>
    <lineage>
        <taxon>Eukaryota</taxon>
        <taxon>Fungi</taxon>
        <taxon>Dikarya</taxon>
        <taxon>Basidiomycota</taxon>
        <taxon>Ustilaginomycotina</taxon>
        <taxon>Ustilaginomycetes</taxon>
        <taxon>Ustilaginales</taxon>
        <taxon>Ustilaginaceae</taxon>
        <taxon>Moesziomyces</taxon>
    </lineage>
</organism>
<dbReference type="EMBL" id="DF830084">
    <property type="protein sequence ID" value="GAK67188.1"/>
    <property type="molecule type" value="Genomic_DNA"/>
</dbReference>
<evidence type="ECO:0000256" key="13">
    <source>
        <dbReference type="ARBA" id="ARBA00080858"/>
    </source>
</evidence>
<feature type="region of interest" description="Disordered" evidence="16">
    <location>
        <begin position="187"/>
        <end position="271"/>
    </location>
</feature>
<comment type="subcellular location">
    <subcellularLocation>
        <location evidence="3">Nucleus</location>
    </subcellularLocation>
</comment>
<keyword evidence="5" id="KW-0507">mRNA processing</keyword>
<evidence type="ECO:0000256" key="4">
    <source>
        <dbReference type="ARBA" id="ARBA00009375"/>
    </source>
</evidence>
<dbReference type="NCBIfam" id="TIGR00071">
    <property type="entry name" value="hisT_truA"/>
    <property type="match status" value="1"/>
</dbReference>
<dbReference type="FunFam" id="3.30.70.660:FF:000002">
    <property type="entry name" value="tRNA pseudouridine synthase"/>
    <property type="match status" value="1"/>
</dbReference>
<evidence type="ECO:0000313" key="18">
    <source>
        <dbReference type="EMBL" id="GAK67188.1"/>
    </source>
</evidence>
<dbReference type="InterPro" id="IPR020094">
    <property type="entry name" value="TruA/RsuA/RluB/E/F_N"/>
</dbReference>
<evidence type="ECO:0000256" key="7">
    <source>
        <dbReference type="ARBA" id="ARBA00023235"/>
    </source>
</evidence>
<dbReference type="InterPro" id="IPR020095">
    <property type="entry name" value="PsdUridine_synth_TruA_C"/>
</dbReference>
<dbReference type="InterPro" id="IPR020097">
    <property type="entry name" value="PsdUridine_synth_TruA_a/b_dom"/>
</dbReference>
<feature type="compositionally biased region" description="Basic and acidic residues" evidence="16">
    <location>
        <begin position="244"/>
        <end position="260"/>
    </location>
</feature>
<dbReference type="HOGENOM" id="CLU_021971_0_2_1"/>
<dbReference type="GO" id="GO:0003723">
    <property type="term" value="F:RNA binding"/>
    <property type="evidence" value="ECO:0007669"/>
    <property type="project" value="InterPro"/>
</dbReference>
<evidence type="ECO:0000313" key="19">
    <source>
        <dbReference type="Proteomes" id="UP000053758"/>
    </source>
</evidence>
<proteinExistence type="inferred from homology"/>
<reference evidence="19" key="1">
    <citation type="journal article" date="2014" name="Genome Announc.">
        <title>Draft Genome Sequence of the Yeast Pseudozyma antarctica Type Strain JCM10317, a Producer of the Glycolipid Biosurfactants, Mannosylerythritol Lipids.</title>
        <authorList>
            <person name="Saika A."/>
            <person name="Koike H."/>
            <person name="Hori T."/>
            <person name="Fukuoka T."/>
            <person name="Sato S."/>
            <person name="Habe H."/>
            <person name="Kitamoto D."/>
            <person name="Morita T."/>
        </authorList>
    </citation>
    <scope>NUCLEOTIDE SEQUENCE [LARGE SCALE GENOMIC DNA]</scope>
    <source>
        <strain evidence="19">JCM 10317</strain>
    </source>
</reference>
<keyword evidence="19" id="KW-1185">Reference proteome</keyword>
<gene>
    <name evidence="18" type="ORF">PAN0_017d5414</name>
</gene>
<evidence type="ECO:0000256" key="6">
    <source>
        <dbReference type="ARBA" id="ARBA00022694"/>
    </source>
</evidence>
<dbReference type="CDD" id="cd02568">
    <property type="entry name" value="PseudoU_synth_PUS1_PUS2"/>
    <property type="match status" value="1"/>
</dbReference>